<feature type="non-terminal residue" evidence="2">
    <location>
        <position position="148"/>
    </location>
</feature>
<sequence length="148" mass="16727">SKVVYTITGEELDNSFSNLFSAIIAAYNWNSNLFDTWGFWSLIIIGVVGNIGFIIILQNVIISFISASFENADKNGKRAILSFQSRLIYDYANLEGSAFTSKKNKCKAWESTPMYLDAESQIHTEHDNKFFIDDDNMKSILASDNDNK</sequence>
<feature type="non-terminal residue" evidence="2">
    <location>
        <position position="1"/>
    </location>
</feature>
<keyword evidence="1" id="KW-0472">Membrane</keyword>
<dbReference type="AlphaFoldDB" id="A0A9N9PAH9"/>
<keyword evidence="1" id="KW-0812">Transmembrane</keyword>
<evidence type="ECO:0000256" key="1">
    <source>
        <dbReference type="SAM" id="Phobius"/>
    </source>
</evidence>
<gene>
    <name evidence="2" type="ORF">DERYTH_LOCUS23645</name>
</gene>
<name>A0A9N9PAH9_9GLOM</name>
<protein>
    <submittedName>
        <fullName evidence="2">18518_t:CDS:1</fullName>
    </submittedName>
</protein>
<evidence type="ECO:0000313" key="3">
    <source>
        <dbReference type="Proteomes" id="UP000789405"/>
    </source>
</evidence>
<accession>A0A9N9PAH9</accession>
<reference evidence="2" key="1">
    <citation type="submission" date="2021-06" db="EMBL/GenBank/DDBJ databases">
        <authorList>
            <person name="Kallberg Y."/>
            <person name="Tangrot J."/>
            <person name="Rosling A."/>
        </authorList>
    </citation>
    <scope>NUCLEOTIDE SEQUENCE</scope>
    <source>
        <strain evidence="2">MA453B</strain>
    </source>
</reference>
<evidence type="ECO:0000313" key="2">
    <source>
        <dbReference type="EMBL" id="CAG8802309.1"/>
    </source>
</evidence>
<dbReference type="Proteomes" id="UP000789405">
    <property type="component" value="Unassembled WGS sequence"/>
</dbReference>
<dbReference type="OrthoDB" id="2349498at2759"/>
<comment type="caution">
    <text evidence="2">The sequence shown here is derived from an EMBL/GenBank/DDBJ whole genome shotgun (WGS) entry which is preliminary data.</text>
</comment>
<feature type="transmembrane region" description="Helical" evidence="1">
    <location>
        <begin position="37"/>
        <end position="57"/>
    </location>
</feature>
<proteinExistence type="predicted"/>
<keyword evidence="1" id="KW-1133">Transmembrane helix</keyword>
<keyword evidence="3" id="KW-1185">Reference proteome</keyword>
<organism evidence="2 3">
    <name type="scientific">Dentiscutata erythropus</name>
    <dbReference type="NCBI Taxonomy" id="1348616"/>
    <lineage>
        <taxon>Eukaryota</taxon>
        <taxon>Fungi</taxon>
        <taxon>Fungi incertae sedis</taxon>
        <taxon>Mucoromycota</taxon>
        <taxon>Glomeromycotina</taxon>
        <taxon>Glomeromycetes</taxon>
        <taxon>Diversisporales</taxon>
        <taxon>Gigasporaceae</taxon>
        <taxon>Dentiscutata</taxon>
    </lineage>
</organism>
<dbReference type="EMBL" id="CAJVPY010036758">
    <property type="protein sequence ID" value="CAG8802309.1"/>
    <property type="molecule type" value="Genomic_DNA"/>
</dbReference>